<dbReference type="NCBIfam" id="TIGR01730">
    <property type="entry name" value="RND_mfp"/>
    <property type="match status" value="1"/>
</dbReference>
<evidence type="ECO:0000313" key="5">
    <source>
        <dbReference type="Proteomes" id="UP001209229"/>
    </source>
</evidence>
<dbReference type="Pfam" id="PF25876">
    <property type="entry name" value="HH_MFP_RND"/>
    <property type="match status" value="1"/>
</dbReference>
<dbReference type="Gene3D" id="2.40.420.20">
    <property type="match status" value="1"/>
</dbReference>
<feature type="domain" description="Multidrug resistance protein MdtA-like barrel-sandwich hybrid" evidence="3">
    <location>
        <begin position="62"/>
        <end position="206"/>
    </location>
</feature>
<gene>
    <name evidence="4" type="ORF">OM075_04865</name>
</gene>
<dbReference type="AlphaFoldDB" id="A0AAE3M2X9"/>
<evidence type="ECO:0000313" key="4">
    <source>
        <dbReference type="EMBL" id="MCW3785785.1"/>
    </source>
</evidence>
<dbReference type="Pfam" id="PF25917">
    <property type="entry name" value="BSH_RND"/>
    <property type="match status" value="1"/>
</dbReference>
<dbReference type="EMBL" id="JAPDPJ010000006">
    <property type="protein sequence ID" value="MCW3785785.1"/>
    <property type="molecule type" value="Genomic_DNA"/>
</dbReference>
<dbReference type="RefSeq" id="WP_301189356.1">
    <property type="nucleotide sequence ID" value="NZ_JAPDPJ010000006.1"/>
</dbReference>
<dbReference type="GO" id="GO:0015562">
    <property type="term" value="F:efflux transmembrane transporter activity"/>
    <property type="evidence" value="ECO:0007669"/>
    <property type="project" value="TreeGrafter"/>
</dbReference>
<dbReference type="Gene3D" id="2.40.30.170">
    <property type="match status" value="1"/>
</dbReference>
<dbReference type="InterPro" id="IPR058624">
    <property type="entry name" value="MdtA-like_HH"/>
</dbReference>
<evidence type="ECO:0000259" key="3">
    <source>
        <dbReference type="Pfam" id="PF25917"/>
    </source>
</evidence>
<organism evidence="4 5">
    <name type="scientific">Plebeiibacterium sediminum</name>
    <dbReference type="NCBI Taxonomy" id="2992112"/>
    <lineage>
        <taxon>Bacteria</taxon>
        <taxon>Pseudomonadati</taxon>
        <taxon>Bacteroidota</taxon>
        <taxon>Bacteroidia</taxon>
        <taxon>Marinilabiliales</taxon>
        <taxon>Marinilabiliaceae</taxon>
        <taxon>Plebeiibacterium</taxon>
    </lineage>
</organism>
<proteinExistence type="inferred from homology"/>
<dbReference type="InterPro" id="IPR058625">
    <property type="entry name" value="MdtA-like_BSH"/>
</dbReference>
<protein>
    <submittedName>
        <fullName evidence="4">Efflux RND transporter periplasmic adaptor subunit</fullName>
    </submittedName>
</protein>
<sequence length="413" mass="45671">MKKSLLYPLVILVILIVVLVIGKQLGWIGNEFKYKVTTEQAQKRTLTEIITANGKINPEVRVKVTSDVSGEILELPVKEGEQVTKGQMLAKIQPDIYQRNLEKMEAAVVSSEANLSQALAQYKQKELDFNRKKLLWEQKTISEAEYELALADYNVAKSSVDAAKASLKNATASRNEAKDNLSKTTIYAPMDGTISSLKVEKGERVVGTAQFEGTEIMTIANLNNMEVVVDVNENDIIRVSLNDTAIIEVDAYLKDKFKGIVTQIANSANVEGNSADQITNFEVEILILPESYQKLIDEHGENFHPFRPGMSATVDIQTNTREDVLTIPILAVSSRKDTTKSDNPGVDEKIEVVFVNENGKVKQQTVTTGIQDLKYIEILSGISDSSSVVSGPYNIISKKLKDGDLIEETTDKK</sequence>
<dbReference type="GO" id="GO:1990281">
    <property type="term" value="C:efflux pump complex"/>
    <property type="evidence" value="ECO:0007669"/>
    <property type="project" value="TreeGrafter"/>
</dbReference>
<dbReference type="SUPFAM" id="SSF111369">
    <property type="entry name" value="HlyD-like secretion proteins"/>
    <property type="match status" value="1"/>
</dbReference>
<comment type="similarity">
    <text evidence="1">Belongs to the membrane fusion protein (MFP) (TC 8.A.1) family.</text>
</comment>
<reference evidence="4" key="1">
    <citation type="submission" date="2022-10" db="EMBL/GenBank/DDBJ databases">
        <authorList>
            <person name="Yu W.X."/>
        </authorList>
    </citation>
    <scope>NUCLEOTIDE SEQUENCE</scope>
    <source>
        <strain evidence="4">AAT</strain>
    </source>
</reference>
<dbReference type="PANTHER" id="PTHR30469:SF33">
    <property type="entry name" value="SLR1207 PROTEIN"/>
    <property type="match status" value="1"/>
</dbReference>
<dbReference type="Proteomes" id="UP001209229">
    <property type="component" value="Unassembled WGS sequence"/>
</dbReference>
<name>A0AAE3M2X9_9BACT</name>
<dbReference type="Gene3D" id="1.10.287.470">
    <property type="entry name" value="Helix hairpin bin"/>
    <property type="match status" value="1"/>
</dbReference>
<accession>A0AAE3M2X9</accession>
<comment type="caution">
    <text evidence="4">The sequence shown here is derived from an EMBL/GenBank/DDBJ whole genome shotgun (WGS) entry which is preliminary data.</text>
</comment>
<feature type="domain" description="Multidrug resistance protein MdtA-like alpha-helical hairpin" evidence="2">
    <location>
        <begin position="110"/>
        <end position="171"/>
    </location>
</feature>
<evidence type="ECO:0000259" key="2">
    <source>
        <dbReference type="Pfam" id="PF25876"/>
    </source>
</evidence>
<dbReference type="Gene3D" id="2.40.50.100">
    <property type="match status" value="1"/>
</dbReference>
<dbReference type="PANTHER" id="PTHR30469">
    <property type="entry name" value="MULTIDRUG RESISTANCE PROTEIN MDTA"/>
    <property type="match status" value="1"/>
</dbReference>
<dbReference type="InterPro" id="IPR006143">
    <property type="entry name" value="RND_pump_MFP"/>
</dbReference>
<keyword evidence="5" id="KW-1185">Reference proteome</keyword>
<evidence type="ECO:0000256" key="1">
    <source>
        <dbReference type="ARBA" id="ARBA00009477"/>
    </source>
</evidence>